<organism evidence="2 3">
    <name type="scientific">Loigolactobacillus binensis</name>
    <dbReference type="NCBI Taxonomy" id="2559922"/>
    <lineage>
        <taxon>Bacteria</taxon>
        <taxon>Bacillati</taxon>
        <taxon>Bacillota</taxon>
        <taxon>Bacilli</taxon>
        <taxon>Lactobacillales</taxon>
        <taxon>Lactobacillaceae</taxon>
        <taxon>Loigolactobacillus</taxon>
    </lineage>
</organism>
<dbReference type="RefSeq" id="WP_137638697.1">
    <property type="nucleotide sequence ID" value="NZ_BJDN01000035.1"/>
</dbReference>
<comment type="caution">
    <text evidence="2">The sequence shown here is derived from an EMBL/GenBank/DDBJ whole genome shotgun (WGS) entry which is preliminary data.</text>
</comment>
<dbReference type="SUPFAM" id="SSF48452">
    <property type="entry name" value="TPR-like"/>
    <property type="match status" value="1"/>
</dbReference>
<feature type="domain" description="HTH cro/C1-type" evidence="1">
    <location>
        <begin position="7"/>
        <end position="60"/>
    </location>
</feature>
<protein>
    <submittedName>
        <fullName evidence="2">Helix-turn-helix domain-containing protein</fullName>
    </submittedName>
</protein>
<name>A0ABW3EE35_9LACO</name>
<dbReference type="CDD" id="cd00093">
    <property type="entry name" value="HTH_XRE"/>
    <property type="match status" value="1"/>
</dbReference>
<dbReference type="InterPro" id="IPR001387">
    <property type="entry name" value="Cro/C1-type_HTH"/>
</dbReference>
<dbReference type="SMART" id="SM00530">
    <property type="entry name" value="HTH_XRE"/>
    <property type="match status" value="1"/>
</dbReference>
<evidence type="ECO:0000259" key="1">
    <source>
        <dbReference type="PROSITE" id="PS50943"/>
    </source>
</evidence>
<accession>A0ABW3EE35</accession>
<dbReference type="Gene3D" id="1.25.40.10">
    <property type="entry name" value="Tetratricopeptide repeat domain"/>
    <property type="match status" value="1"/>
</dbReference>
<gene>
    <name evidence="2" type="ORF">ACFQZ7_11830</name>
</gene>
<dbReference type="InterPro" id="IPR011990">
    <property type="entry name" value="TPR-like_helical_dom_sf"/>
</dbReference>
<dbReference type="SUPFAM" id="SSF47413">
    <property type="entry name" value="lambda repressor-like DNA-binding domains"/>
    <property type="match status" value="1"/>
</dbReference>
<reference evidence="3" key="1">
    <citation type="journal article" date="2019" name="Int. J. Syst. Evol. Microbiol.">
        <title>The Global Catalogue of Microorganisms (GCM) 10K type strain sequencing project: providing services to taxonomists for standard genome sequencing and annotation.</title>
        <authorList>
            <consortium name="The Broad Institute Genomics Platform"/>
            <consortium name="The Broad Institute Genome Sequencing Center for Infectious Disease"/>
            <person name="Wu L."/>
            <person name="Ma J."/>
        </authorList>
    </citation>
    <scope>NUCLEOTIDE SEQUENCE [LARGE SCALE GENOMIC DNA]</scope>
    <source>
        <strain evidence="3">CCM 8925</strain>
    </source>
</reference>
<evidence type="ECO:0000313" key="2">
    <source>
        <dbReference type="EMBL" id="MFD0898407.1"/>
    </source>
</evidence>
<proteinExistence type="predicted"/>
<dbReference type="Proteomes" id="UP001597104">
    <property type="component" value="Unassembled WGS sequence"/>
</dbReference>
<dbReference type="EMBL" id="JBHTIO010000054">
    <property type="protein sequence ID" value="MFD0898407.1"/>
    <property type="molecule type" value="Genomic_DNA"/>
</dbReference>
<keyword evidence="3" id="KW-1185">Reference proteome</keyword>
<dbReference type="PROSITE" id="PS50943">
    <property type="entry name" value="HTH_CROC1"/>
    <property type="match status" value="1"/>
</dbReference>
<evidence type="ECO:0000313" key="3">
    <source>
        <dbReference type="Proteomes" id="UP001597104"/>
    </source>
</evidence>
<dbReference type="InterPro" id="IPR010982">
    <property type="entry name" value="Lambda_DNA-bd_dom_sf"/>
</dbReference>
<sequence>MFLAAVMKEMRLRKKLTQFELAQGICNQNVISKMEKTSYPPKFANLIPLLQRLDLTLNDVFSEFTNSVNTEIEQELLTIEHKSLLMKEHASEDQLALLAIDDQNQQIKLQFVFIKARFAIEAQQFDDAFFELDKVLALTKNDNYDIYTILAYLDKAALYTQLEEAEKAAYFYEIVEQALKMNFNIGNADAVQLLYLCQQMGMHYFFKQDALMATKYADYGIKIDEKMDRASFLPEFYLIKTFAATQNKNQQAAKEYQTATMVYARYFKNSKIVELARELLN</sequence>